<keyword evidence="7" id="KW-0479">Metal-binding</keyword>
<dbReference type="Gene3D" id="3.90.105.10">
    <property type="entry name" value="Molybdopterin biosynthesis moea protein, domain 2"/>
    <property type="match status" value="1"/>
</dbReference>
<dbReference type="InterPro" id="IPR036425">
    <property type="entry name" value="MoaB/Mog-like_dom_sf"/>
</dbReference>
<dbReference type="PANTHER" id="PTHR10192">
    <property type="entry name" value="MOLYBDOPTERIN BIOSYNTHESIS PROTEIN"/>
    <property type="match status" value="1"/>
</dbReference>
<evidence type="ECO:0000256" key="2">
    <source>
        <dbReference type="ARBA" id="ARBA00010763"/>
    </source>
</evidence>
<dbReference type="InterPro" id="IPR038987">
    <property type="entry name" value="MoeA-like"/>
</dbReference>
<comment type="catalytic activity">
    <reaction evidence="6">
        <text>adenylyl-molybdopterin + molybdate = Mo-molybdopterin + AMP + H(+)</text>
        <dbReference type="Rhea" id="RHEA:35047"/>
        <dbReference type="ChEBI" id="CHEBI:15378"/>
        <dbReference type="ChEBI" id="CHEBI:36264"/>
        <dbReference type="ChEBI" id="CHEBI:62727"/>
        <dbReference type="ChEBI" id="CHEBI:71302"/>
        <dbReference type="ChEBI" id="CHEBI:456215"/>
        <dbReference type="EC" id="2.10.1.1"/>
    </reaction>
</comment>
<dbReference type="Gene3D" id="2.40.340.10">
    <property type="entry name" value="MoeA, C-terminal, domain IV"/>
    <property type="match status" value="1"/>
</dbReference>
<evidence type="ECO:0000313" key="10">
    <source>
        <dbReference type="Proteomes" id="UP000663505"/>
    </source>
</evidence>
<dbReference type="CDD" id="cd00887">
    <property type="entry name" value="MoeA"/>
    <property type="match status" value="1"/>
</dbReference>
<dbReference type="Proteomes" id="UP000663505">
    <property type="component" value="Chromosome"/>
</dbReference>
<keyword evidence="7" id="KW-0501">Molybdenum cofactor biosynthesis</keyword>
<dbReference type="RefSeq" id="WP_206655556.1">
    <property type="nucleotide sequence ID" value="NZ_CP071182.1"/>
</dbReference>
<keyword evidence="7" id="KW-0808">Transferase</keyword>
<evidence type="ECO:0000256" key="3">
    <source>
        <dbReference type="ARBA" id="ARBA00013269"/>
    </source>
</evidence>
<dbReference type="SUPFAM" id="SSF63882">
    <property type="entry name" value="MoeA N-terminal region -like"/>
    <property type="match status" value="1"/>
</dbReference>
<reference evidence="9 10" key="1">
    <citation type="submission" date="2021-02" db="EMBL/GenBank/DDBJ databases">
        <title>Alicyclobacillus curvatus sp. nov. and Alicyclobacillus mengziensis sp. nov., two acidophilic bacteria isolated from acid mine drainage.</title>
        <authorList>
            <person name="Huang Y."/>
        </authorList>
    </citation>
    <scope>NUCLEOTIDE SEQUENCE [LARGE SCALE GENOMIC DNA]</scope>
    <source>
        <strain evidence="9 10">S30H14</strain>
    </source>
</reference>
<feature type="domain" description="MoaB/Mog" evidence="8">
    <location>
        <begin position="178"/>
        <end position="317"/>
    </location>
</feature>
<dbReference type="AlphaFoldDB" id="A0A9X7Z6B7"/>
<dbReference type="EMBL" id="CP071182">
    <property type="protein sequence ID" value="QSO46186.1"/>
    <property type="molecule type" value="Genomic_DNA"/>
</dbReference>
<gene>
    <name evidence="9" type="ORF">JZ786_16950</name>
</gene>
<evidence type="ECO:0000256" key="1">
    <source>
        <dbReference type="ARBA" id="ARBA00002901"/>
    </source>
</evidence>
<dbReference type="GO" id="GO:0006777">
    <property type="term" value="P:Mo-molybdopterin cofactor biosynthetic process"/>
    <property type="evidence" value="ECO:0007669"/>
    <property type="project" value="UniProtKB-UniRule"/>
</dbReference>
<evidence type="ECO:0000256" key="5">
    <source>
        <dbReference type="ARBA" id="ARBA00022505"/>
    </source>
</evidence>
<keyword evidence="7" id="KW-0460">Magnesium</keyword>
<evidence type="ECO:0000256" key="7">
    <source>
        <dbReference type="RuleBase" id="RU365090"/>
    </source>
</evidence>
<dbReference type="GO" id="GO:0005829">
    <property type="term" value="C:cytosol"/>
    <property type="evidence" value="ECO:0007669"/>
    <property type="project" value="TreeGrafter"/>
</dbReference>
<dbReference type="SMART" id="SM00852">
    <property type="entry name" value="MoCF_biosynth"/>
    <property type="match status" value="1"/>
</dbReference>
<sequence>MEPLIRFDDAFTRIRTHMPNWGFETVPAEEAYGRIAASDVEAEMDVPPFSRSMMDGYAVMAEDLSRGTTLQVISTVAAGQPAKSTIEKGQAVRVMTGAPVPENAAGVVRDEWCQVLDEARIEVLRTVFVGESIQSKGDDGKPGQKLVAQGTRFTELDVAVLKAFGVTQVSVYRMPSAALIITGTELVEDVTDELQFGQIYGTNDALLKGALESDGICVGLVEYVQDDAEKLTNAVKRASDAHDLVIVTGGVSVGDFDFTPSAIEGAGSTVHIRKVLMRPGSPFVFATAESTALFGLSGNPGACFAQFSVLVRPAIRLALGLNDAPFPHSGILSHDISLKPIKHTRVQRAKVYVESGQLLVDCQLSQSSGVISSFVSTDAYVRLDDSTLKNGTVVPLRFVRNLPGC</sequence>
<dbReference type="EC" id="2.10.1.1" evidence="3 7"/>
<organism evidence="9 10">
    <name type="scientific">Alicyclobacillus mengziensis</name>
    <dbReference type="NCBI Taxonomy" id="2931921"/>
    <lineage>
        <taxon>Bacteria</taxon>
        <taxon>Bacillati</taxon>
        <taxon>Bacillota</taxon>
        <taxon>Bacilli</taxon>
        <taxon>Bacillales</taxon>
        <taxon>Alicyclobacillaceae</taxon>
        <taxon>Alicyclobacillus</taxon>
    </lineage>
</organism>
<evidence type="ECO:0000259" key="8">
    <source>
        <dbReference type="SMART" id="SM00852"/>
    </source>
</evidence>
<comment type="pathway">
    <text evidence="7">Cofactor biosynthesis; molybdopterin biosynthesis.</text>
</comment>
<dbReference type="NCBIfam" id="TIGR00177">
    <property type="entry name" value="molyb_syn"/>
    <property type="match status" value="1"/>
</dbReference>
<dbReference type="Pfam" id="PF03453">
    <property type="entry name" value="MoeA_N"/>
    <property type="match status" value="1"/>
</dbReference>
<keyword evidence="5 7" id="KW-0500">Molybdenum</keyword>
<dbReference type="InterPro" id="IPR005110">
    <property type="entry name" value="MoeA_linker/N"/>
</dbReference>
<dbReference type="SUPFAM" id="SSF53218">
    <property type="entry name" value="Molybdenum cofactor biosynthesis proteins"/>
    <property type="match status" value="1"/>
</dbReference>
<dbReference type="GO" id="GO:0046872">
    <property type="term" value="F:metal ion binding"/>
    <property type="evidence" value="ECO:0007669"/>
    <property type="project" value="UniProtKB-UniRule"/>
</dbReference>
<dbReference type="KEGG" id="afx:JZ786_16950"/>
<dbReference type="PANTHER" id="PTHR10192:SF5">
    <property type="entry name" value="GEPHYRIN"/>
    <property type="match status" value="1"/>
</dbReference>
<name>A0A9X7Z6B7_9BACL</name>
<comment type="function">
    <text evidence="1 7">Catalyzes the insertion of molybdate into adenylated molybdopterin with the concomitant release of AMP.</text>
</comment>
<dbReference type="InterPro" id="IPR001453">
    <property type="entry name" value="MoaB/Mog_dom"/>
</dbReference>
<dbReference type="Gene3D" id="2.170.190.11">
    <property type="entry name" value="Molybdopterin biosynthesis moea protein, domain 3"/>
    <property type="match status" value="1"/>
</dbReference>
<dbReference type="GO" id="GO:0061599">
    <property type="term" value="F:molybdopterin molybdotransferase activity"/>
    <property type="evidence" value="ECO:0007669"/>
    <property type="project" value="UniProtKB-UniRule"/>
</dbReference>
<protein>
    <recommendedName>
        <fullName evidence="4 7">Molybdopterin molybdenumtransferase</fullName>
        <ecNumber evidence="3 7">2.10.1.1</ecNumber>
    </recommendedName>
</protein>
<dbReference type="InterPro" id="IPR036135">
    <property type="entry name" value="MoeA_linker/N_sf"/>
</dbReference>
<comment type="similarity">
    <text evidence="2 7">Belongs to the MoeA family.</text>
</comment>
<keyword evidence="10" id="KW-1185">Reference proteome</keyword>
<dbReference type="Gene3D" id="3.40.980.10">
    <property type="entry name" value="MoaB/Mog-like domain"/>
    <property type="match status" value="1"/>
</dbReference>
<dbReference type="SUPFAM" id="SSF63867">
    <property type="entry name" value="MoeA C-terminal domain-like"/>
    <property type="match status" value="1"/>
</dbReference>
<accession>A0A9X7Z6B7</accession>
<evidence type="ECO:0000313" key="9">
    <source>
        <dbReference type="EMBL" id="QSO46186.1"/>
    </source>
</evidence>
<evidence type="ECO:0000256" key="6">
    <source>
        <dbReference type="ARBA" id="ARBA00047317"/>
    </source>
</evidence>
<evidence type="ECO:0000256" key="4">
    <source>
        <dbReference type="ARBA" id="ARBA00021108"/>
    </source>
</evidence>
<proteinExistence type="inferred from homology"/>
<dbReference type="InterPro" id="IPR036688">
    <property type="entry name" value="MoeA_C_domain_IV_sf"/>
</dbReference>
<dbReference type="Pfam" id="PF00994">
    <property type="entry name" value="MoCF_biosynth"/>
    <property type="match status" value="1"/>
</dbReference>
<comment type="cofactor">
    <cofactor evidence="7">
        <name>Mg(2+)</name>
        <dbReference type="ChEBI" id="CHEBI:18420"/>
    </cofactor>
</comment>